<dbReference type="PANTHER" id="PTHR48086:SF3">
    <property type="entry name" value="SODIUM_PROLINE SYMPORTER"/>
    <property type="match status" value="1"/>
</dbReference>
<dbReference type="Gene3D" id="1.20.1730.10">
    <property type="entry name" value="Sodium/glucose cotransporter"/>
    <property type="match status" value="1"/>
</dbReference>
<evidence type="ECO:0000313" key="17">
    <source>
        <dbReference type="Proteomes" id="UP000721954"/>
    </source>
</evidence>
<feature type="transmembrane region" description="Helical" evidence="15">
    <location>
        <begin position="6"/>
        <end position="30"/>
    </location>
</feature>
<evidence type="ECO:0000256" key="5">
    <source>
        <dbReference type="ARBA" id="ARBA00022692"/>
    </source>
</evidence>
<evidence type="ECO:0000256" key="9">
    <source>
        <dbReference type="ARBA" id="ARBA00023065"/>
    </source>
</evidence>
<evidence type="ECO:0000256" key="10">
    <source>
        <dbReference type="ARBA" id="ARBA00023136"/>
    </source>
</evidence>
<keyword evidence="7 15" id="KW-1133">Transmembrane helix</keyword>
<evidence type="ECO:0000313" key="16">
    <source>
        <dbReference type="EMBL" id="MBO8200565.1"/>
    </source>
</evidence>
<keyword evidence="10 15" id="KW-0472">Membrane</keyword>
<feature type="transmembrane region" description="Helical" evidence="15">
    <location>
        <begin position="226"/>
        <end position="247"/>
    </location>
</feature>
<sequence length="497" mass="51250">MPGKSTGQITAIVLASLLIIALGALLSMYFGRRAKNSRDWLAAPESLPLGVVVITQFATAVGGGVLIAHVGIAYAAGWSVFAYEGCVLLGFLGLTLIARWLREQRFTTVPDIISRLFGASRPVTAMAGLAALIVPFGWLATQFVAFAKLFGQLTGIPATTLVLTIMVGSLIFVLPGGLTSVVWTDFVFGVFAILMSLGVAGYAIHLAGGWGEVTAEVPDELWRPQAVFAVGGEQIWLWVAAIVPGTLTNQLYFQRVFATKKVSDARRGLVLSGLTILVGGLYAGCIGLAVRAMNPGLGNAENAAGWLITRLPAALLVVYGAFLVATIISTTGAALQSVVANVIRDLCQNVFGSNRGDRETVSLSRLITVLVAGLAAALAIAFPSALDWLVASYAYSAATLAVPVFGGYLLRKRFALRPAAALSSMLAGIAGCAAAQLADTTVPYAVYGIGASALALLVLLLLPGVGRRPGAPAGTGGAGDADDGAEGTGESLSTVEN</sequence>
<name>A0ABS3XYU2_9ACTN</name>
<dbReference type="RefSeq" id="WP_209212197.1">
    <property type="nucleotide sequence ID" value="NZ_JAFFZM010000012.1"/>
</dbReference>
<evidence type="ECO:0000256" key="11">
    <source>
        <dbReference type="ARBA" id="ARBA00023201"/>
    </source>
</evidence>
<feature type="transmembrane region" description="Helical" evidence="15">
    <location>
        <begin position="51"/>
        <end position="74"/>
    </location>
</feature>
<protein>
    <submittedName>
        <fullName evidence="16">Sodium:solute symporter family protein</fullName>
    </submittedName>
</protein>
<dbReference type="PANTHER" id="PTHR48086">
    <property type="entry name" value="SODIUM/PROLINE SYMPORTER-RELATED"/>
    <property type="match status" value="1"/>
</dbReference>
<dbReference type="Proteomes" id="UP000721954">
    <property type="component" value="Unassembled WGS sequence"/>
</dbReference>
<feature type="transmembrane region" description="Helical" evidence="15">
    <location>
        <begin position="80"/>
        <end position="101"/>
    </location>
</feature>
<keyword evidence="17" id="KW-1185">Reference proteome</keyword>
<feature type="transmembrane region" description="Helical" evidence="15">
    <location>
        <begin position="268"/>
        <end position="293"/>
    </location>
</feature>
<keyword evidence="4" id="KW-1003">Cell membrane</keyword>
<keyword evidence="5 15" id="KW-0812">Transmembrane</keyword>
<keyword evidence="8" id="KW-0915">Sodium</keyword>
<evidence type="ECO:0000256" key="4">
    <source>
        <dbReference type="ARBA" id="ARBA00022475"/>
    </source>
</evidence>
<feature type="transmembrane region" description="Helical" evidence="15">
    <location>
        <begin position="388"/>
        <end position="410"/>
    </location>
</feature>
<keyword evidence="6" id="KW-0769">Symport</keyword>
<feature type="transmembrane region" description="Helical" evidence="15">
    <location>
        <begin position="419"/>
        <end position="438"/>
    </location>
</feature>
<dbReference type="PROSITE" id="PS50283">
    <property type="entry name" value="NA_SOLUT_SYMP_3"/>
    <property type="match status" value="1"/>
</dbReference>
<evidence type="ECO:0000256" key="2">
    <source>
        <dbReference type="ARBA" id="ARBA00006434"/>
    </source>
</evidence>
<feature type="transmembrane region" description="Helical" evidence="15">
    <location>
        <begin position="444"/>
        <end position="462"/>
    </location>
</feature>
<feature type="transmembrane region" description="Helical" evidence="15">
    <location>
        <begin position="313"/>
        <end position="343"/>
    </location>
</feature>
<accession>A0ABS3XYU2</accession>
<comment type="catalytic activity">
    <reaction evidence="12">
        <text>L-proline(in) + Na(+)(in) = L-proline(out) + Na(+)(out)</text>
        <dbReference type="Rhea" id="RHEA:28967"/>
        <dbReference type="ChEBI" id="CHEBI:29101"/>
        <dbReference type="ChEBI" id="CHEBI:60039"/>
    </reaction>
</comment>
<organism evidence="16 17">
    <name type="scientific">Streptomyces smyrnaeus</name>
    <dbReference type="NCBI Taxonomy" id="1387713"/>
    <lineage>
        <taxon>Bacteria</taxon>
        <taxon>Bacillati</taxon>
        <taxon>Actinomycetota</taxon>
        <taxon>Actinomycetes</taxon>
        <taxon>Kitasatosporales</taxon>
        <taxon>Streptomycetaceae</taxon>
        <taxon>Streptomyces</taxon>
    </lineage>
</organism>
<dbReference type="EMBL" id="JAFFZM010000012">
    <property type="protein sequence ID" value="MBO8200565.1"/>
    <property type="molecule type" value="Genomic_DNA"/>
</dbReference>
<comment type="subcellular location">
    <subcellularLocation>
        <location evidence="1">Cell membrane</location>
        <topology evidence="1">Multi-pass membrane protein</topology>
    </subcellularLocation>
</comment>
<reference evidence="16 17" key="1">
    <citation type="submission" date="2021-02" db="EMBL/GenBank/DDBJ databases">
        <title>Streptomyces spirodelae sp. nov., isolated from duckweed.</title>
        <authorList>
            <person name="Saimee Y."/>
            <person name="Duangmal K."/>
        </authorList>
    </citation>
    <scope>NUCLEOTIDE SEQUENCE [LARGE SCALE GENOMIC DNA]</scope>
    <source>
        <strain evidence="16 17">DSM 42105</strain>
    </source>
</reference>
<evidence type="ECO:0000256" key="7">
    <source>
        <dbReference type="ARBA" id="ARBA00022989"/>
    </source>
</evidence>
<comment type="caution">
    <text evidence="16">The sequence shown here is derived from an EMBL/GenBank/DDBJ whole genome shotgun (WGS) entry which is preliminary data.</text>
</comment>
<evidence type="ECO:0000256" key="1">
    <source>
        <dbReference type="ARBA" id="ARBA00004651"/>
    </source>
</evidence>
<feature type="transmembrane region" description="Helical" evidence="15">
    <location>
        <begin position="186"/>
        <end position="206"/>
    </location>
</feature>
<dbReference type="CDD" id="cd10322">
    <property type="entry name" value="SLC5sbd"/>
    <property type="match status" value="1"/>
</dbReference>
<evidence type="ECO:0000256" key="8">
    <source>
        <dbReference type="ARBA" id="ARBA00023053"/>
    </source>
</evidence>
<feature type="transmembrane region" description="Helical" evidence="15">
    <location>
        <begin position="153"/>
        <end position="174"/>
    </location>
</feature>
<evidence type="ECO:0000256" key="13">
    <source>
        <dbReference type="RuleBase" id="RU362091"/>
    </source>
</evidence>
<dbReference type="GeneID" id="96260896"/>
<dbReference type="InterPro" id="IPR038377">
    <property type="entry name" value="Na/Glc_symporter_sf"/>
</dbReference>
<keyword evidence="9" id="KW-0406">Ion transport</keyword>
<feature type="transmembrane region" description="Helical" evidence="15">
    <location>
        <begin position="122"/>
        <end position="147"/>
    </location>
</feature>
<dbReference type="InterPro" id="IPR050277">
    <property type="entry name" value="Sodium:Solute_Symporter"/>
</dbReference>
<evidence type="ECO:0000256" key="6">
    <source>
        <dbReference type="ARBA" id="ARBA00022847"/>
    </source>
</evidence>
<feature type="transmembrane region" description="Helical" evidence="15">
    <location>
        <begin position="363"/>
        <end position="382"/>
    </location>
</feature>
<comment type="similarity">
    <text evidence="2 13">Belongs to the sodium:solute symporter (SSF) (TC 2.A.21) family.</text>
</comment>
<feature type="region of interest" description="Disordered" evidence="14">
    <location>
        <begin position="471"/>
        <end position="497"/>
    </location>
</feature>
<keyword evidence="3" id="KW-0813">Transport</keyword>
<dbReference type="InterPro" id="IPR001734">
    <property type="entry name" value="Na/solute_symporter"/>
</dbReference>
<keyword evidence="11" id="KW-0739">Sodium transport</keyword>
<evidence type="ECO:0000256" key="12">
    <source>
        <dbReference type="ARBA" id="ARBA00033708"/>
    </source>
</evidence>
<evidence type="ECO:0000256" key="14">
    <source>
        <dbReference type="SAM" id="MobiDB-lite"/>
    </source>
</evidence>
<evidence type="ECO:0000256" key="15">
    <source>
        <dbReference type="SAM" id="Phobius"/>
    </source>
</evidence>
<dbReference type="Pfam" id="PF00474">
    <property type="entry name" value="SSF"/>
    <property type="match status" value="1"/>
</dbReference>
<evidence type="ECO:0000256" key="3">
    <source>
        <dbReference type="ARBA" id="ARBA00022448"/>
    </source>
</evidence>
<gene>
    <name evidence="16" type="ORF">JW613_19965</name>
</gene>
<proteinExistence type="inferred from homology"/>